<comment type="caution">
    <text evidence="3">The sequence shown here is derived from an EMBL/GenBank/DDBJ whole genome shotgun (WGS) entry which is preliminary data.</text>
</comment>
<organism evidence="3 4">
    <name type="scientific">Staphylotrichum tortipilum</name>
    <dbReference type="NCBI Taxonomy" id="2831512"/>
    <lineage>
        <taxon>Eukaryota</taxon>
        <taxon>Fungi</taxon>
        <taxon>Dikarya</taxon>
        <taxon>Ascomycota</taxon>
        <taxon>Pezizomycotina</taxon>
        <taxon>Sordariomycetes</taxon>
        <taxon>Sordariomycetidae</taxon>
        <taxon>Sordariales</taxon>
        <taxon>Chaetomiaceae</taxon>
        <taxon>Staphylotrichum</taxon>
    </lineage>
</organism>
<dbReference type="PANTHER" id="PTHR14905">
    <property type="entry name" value="NG37"/>
    <property type="match status" value="1"/>
</dbReference>
<name>A0AAN6MGE8_9PEZI</name>
<reference evidence="3" key="1">
    <citation type="journal article" date="2023" name="Mol. Phylogenet. Evol.">
        <title>Genome-scale phylogeny and comparative genomics of the fungal order Sordariales.</title>
        <authorList>
            <person name="Hensen N."/>
            <person name="Bonometti L."/>
            <person name="Westerberg I."/>
            <person name="Brannstrom I.O."/>
            <person name="Guillou S."/>
            <person name="Cros-Aarteil S."/>
            <person name="Calhoun S."/>
            <person name="Haridas S."/>
            <person name="Kuo A."/>
            <person name="Mondo S."/>
            <person name="Pangilinan J."/>
            <person name="Riley R."/>
            <person name="LaButti K."/>
            <person name="Andreopoulos B."/>
            <person name="Lipzen A."/>
            <person name="Chen C."/>
            <person name="Yan M."/>
            <person name="Daum C."/>
            <person name="Ng V."/>
            <person name="Clum A."/>
            <person name="Steindorff A."/>
            <person name="Ohm R.A."/>
            <person name="Martin F."/>
            <person name="Silar P."/>
            <person name="Natvig D.O."/>
            <person name="Lalanne C."/>
            <person name="Gautier V."/>
            <person name="Ament-Velasquez S.L."/>
            <person name="Kruys A."/>
            <person name="Hutchinson M.I."/>
            <person name="Powell A.J."/>
            <person name="Barry K."/>
            <person name="Miller A.N."/>
            <person name="Grigoriev I.V."/>
            <person name="Debuchy R."/>
            <person name="Gladieux P."/>
            <person name="Hiltunen Thoren M."/>
            <person name="Johannesson H."/>
        </authorList>
    </citation>
    <scope>NUCLEOTIDE SEQUENCE</scope>
    <source>
        <strain evidence="3">CBS 103.79</strain>
    </source>
</reference>
<accession>A0AAN6MGE8</accession>
<feature type="compositionally biased region" description="Polar residues" evidence="1">
    <location>
        <begin position="732"/>
        <end position="749"/>
    </location>
</feature>
<evidence type="ECO:0000256" key="1">
    <source>
        <dbReference type="SAM" id="MobiDB-lite"/>
    </source>
</evidence>
<feature type="region of interest" description="Disordered" evidence="1">
    <location>
        <begin position="652"/>
        <end position="895"/>
    </location>
</feature>
<dbReference type="Pfam" id="PF07217">
    <property type="entry name" value="Het-C"/>
    <property type="match status" value="1"/>
</dbReference>
<proteinExistence type="predicted"/>
<protein>
    <submittedName>
        <fullName evidence="3">Heterokaryon incompatibility protein Het-C-domain-containing protein</fullName>
    </submittedName>
</protein>
<feature type="compositionally biased region" description="Low complexity" evidence="1">
    <location>
        <begin position="683"/>
        <end position="701"/>
    </location>
</feature>
<dbReference type="EMBL" id="MU855783">
    <property type="protein sequence ID" value="KAK3899453.1"/>
    <property type="molecule type" value="Genomic_DNA"/>
</dbReference>
<dbReference type="AlphaFoldDB" id="A0AAN6MGE8"/>
<keyword evidence="4" id="KW-1185">Reference proteome</keyword>
<dbReference type="InterPro" id="IPR010816">
    <property type="entry name" value="Het-C"/>
</dbReference>
<feature type="compositionally biased region" description="Polar residues" evidence="1">
    <location>
        <begin position="706"/>
        <end position="720"/>
    </location>
</feature>
<dbReference type="PANTHER" id="PTHR14905:SF11">
    <property type="entry name" value="TINC (EUROFUNG)"/>
    <property type="match status" value="1"/>
</dbReference>
<sequence length="895" mass="98806">MASFKPYPFILGFIVLFCFVQPTFAFGAGNIAGVSKIEGQNWRHGDIEDALLKIVMARAVGGKRFDKLMVSRVYFGNWLRDYSQAIDVGTVKSVSAEAIRLLLCVLGFLTFGYGSREFEVTADRLGCYRPEDHIDNPKDYAENQDATQYDRRLRGPVNESVELAIDPQTGMKNYIANEGAGIMTSAQHVRNLFTKCIDLGRSYARSNNKDELHEALRLLGTGLHCLEDFFAHSNYTELALIELGEKDIFPHVGRNTKLNIPGANEEVYPIITGTFGGVDFLHSVTGEVSDKMTQSEIEDLEGTLQQSSRSDMSILRDLIDKIPDGLLGDKKSKMTDIQNNAQAAQMENVSVSPREPEEFTRYIQNVFQQIMPAIQFHDDLLMEISQAVSKIPVLPKIIEQLEEQLSIFVFQIIAPFVVPVIDQIKNELATGSSEIIASSNNEQHNIFQNDDCSDPTHSMLSKDHFTNILNEIAGRTASKVVSWVVPQIMEAWDNEGTDVNRMLNKIIFGVLHHPAQREDGPDGAREGRDLIFGMVREWWEDMGDHQREEYRRKLSRDGVERGENHKEGQHDCGHGCGGKLKMRKNYENAAPETLEDKIAGAAADAIIGGVKQGISDAVGVPVGGSGNSGRRPEAEGGIGGFLSSVAGGIFGGGLNREEESSQSFSSQTQYSSGGGSYGREESQTTQYSSSSGYGQETSSYGRRQESSYGQGDDNNTSSYGRRQESSYGQGGDDNNTSSYGRRQESSYGRQNDDEDNSNSYGRRQEETSSYGGYGRRQEEESSGGYGGSSGYGRRNEEESSSGYGRRQEEESSGGYGSGGYGRRNEEESSGGYGSGGYGRRNEEEESSGGGYGGGYGRRDDGEEEGGRRHEGRHHRRNDDEEEEQQEGGERRGWGY</sequence>
<feature type="signal peptide" evidence="2">
    <location>
        <begin position="1"/>
        <end position="25"/>
    </location>
</feature>
<reference evidence="3" key="2">
    <citation type="submission" date="2023-05" db="EMBL/GenBank/DDBJ databases">
        <authorList>
            <consortium name="Lawrence Berkeley National Laboratory"/>
            <person name="Steindorff A."/>
            <person name="Hensen N."/>
            <person name="Bonometti L."/>
            <person name="Westerberg I."/>
            <person name="Brannstrom I.O."/>
            <person name="Guillou S."/>
            <person name="Cros-Aarteil S."/>
            <person name="Calhoun S."/>
            <person name="Haridas S."/>
            <person name="Kuo A."/>
            <person name="Mondo S."/>
            <person name="Pangilinan J."/>
            <person name="Riley R."/>
            <person name="Labutti K."/>
            <person name="Andreopoulos B."/>
            <person name="Lipzen A."/>
            <person name="Chen C."/>
            <person name="Yanf M."/>
            <person name="Daum C."/>
            <person name="Ng V."/>
            <person name="Clum A."/>
            <person name="Ohm R."/>
            <person name="Martin F."/>
            <person name="Silar P."/>
            <person name="Natvig D."/>
            <person name="Lalanne C."/>
            <person name="Gautier V."/>
            <person name="Ament-Velasquez S.L."/>
            <person name="Kruys A."/>
            <person name="Hutchinson M.I."/>
            <person name="Powell A.J."/>
            <person name="Barry K."/>
            <person name="Miller A.N."/>
            <person name="Grigoriev I.V."/>
            <person name="Debuchy R."/>
            <person name="Gladieux P."/>
            <person name="Thoren M.H."/>
            <person name="Johannesson H."/>
        </authorList>
    </citation>
    <scope>NUCLEOTIDE SEQUENCE</scope>
    <source>
        <strain evidence="3">CBS 103.79</strain>
    </source>
</reference>
<evidence type="ECO:0000313" key="3">
    <source>
        <dbReference type="EMBL" id="KAK3899453.1"/>
    </source>
</evidence>
<keyword evidence="2" id="KW-0732">Signal</keyword>
<gene>
    <name evidence="3" type="ORF">C8A05DRAFT_36932</name>
</gene>
<dbReference type="InterPro" id="IPR052577">
    <property type="entry name" value="VWA7"/>
</dbReference>
<feature type="chain" id="PRO_5042853819" evidence="2">
    <location>
        <begin position="26"/>
        <end position="895"/>
    </location>
</feature>
<dbReference type="Proteomes" id="UP001303889">
    <property type="component" value="Unassembled WGS sequence"/>
</dbReference>
<feature type="compositionally biased region" description="Low complexity" evidence="1">
    <location>
        <begin position="661"/>
        <end position="671"/>
    </location>
</feature>
<feature type="compositionally biased region" description="Basic and acidic residues" evidence="1">
    <location>
        <begin position="856"/>
        <end position="868"/>
    </location>
</feature>
<evidence type="ECO:0000256" key="2">
    <source>
        <dbReference type="SAM" id="SignalP"/>
    </source>
</evidence>
<evidence type="ECO:0000313" key="4">
    <source>
        <dbReference type="Proteomes" id="UP001303889"/>
    </source>
</evidence>